<dbReference type="HOGENOM" id="CLU_438650_0_0_4"/>
<dbReference type="Pfam" id="PF00773">
    <property type="entry name" value="RNB"/>
    <property type="match status" value="2"/>
</dbReference>
<gene>
    <name evidence="2" type="ORF">SCD_n00214</name>
</gene>
<dbReference type="RefSeq" id="WP_009206991.1">
    <property type="nucleotide sequence ID" value="NC_022357.1"/>
</dbReference>
<dbReference type="PANTHER" id="PTHR23355:SF9">
    <property type="entry name" value="DIS3-LIKE EXONUCLEASE 2"/>
    <property type="match status" value="1"/>
</dbReference>
<proteinExistence type="predicted"/>
<dbReference type="GO" id="GO:0005829">
    <property type="term" value="C:cytosol"/>
    <property type="evidence" value="ECO:0007669"/>
    <property type="project" value="TreeGrafter"/>
</dbReference>
<dbReference type="OrthoDB" id="5288992at2"/>
<dbReference type="GO" id="GO:0003723">
    <property type="term" value="F:RNA binding"/>
    <property type="evidence" value="ECO:0007669"/>
    <property type="project" value="InterPro"/>
</dbReference>
<dbReference type="STRING" id="1163617.SCD_n00214"/>
<feature type="domain" description="RNB" evidence="1">
    <location>
        <begin position="239"/>
        <end position="507"/>
    </location>
</feature>
<dbReference type="InterPro" id="IPR001900">
    <property type="entry name" value="RNase_II/R"/>
</dbReference>
<dbReference type="InterPro" id="IPR012340">
    <property type="entry name" value="NA-bd_OB-fold"/>
</dbReference>
<accession>S6AAT8</accession>
<dbReference type="SMART" id="SM00955">
    <property type="entry name" value="RNB"/>
    <property type="match status" value="1"/>
</dbReference>
<dbReference type="InterPro" id="IPR050180">
    <property type="entry name" value="RNR_Ribonuclease"/>
</dbReference>
<dbReference type="AlphaFoldDB" id="S6AAT8"/>
<name>S6AAT8_SULDS</name>
<dbReference type="GO" id="GO:0004540">
    <property type="term" value="F:RNA nuclease activity"/>
    <property type="evidence" value="ECO:0007669"/>
    <property type="project" value="InterPro"/>
</dbReference>
<sequence length="614" mass="68424">MNVLYEEDGAIKVASVMADNTSSLQVETPHGKRSKIKAGNVLLRFETPGIAGFMEAAEAAAAELDPIFLWEVSGTEEFAFVDLGREYYGHAPSPVEAAATALKLHTAPMYFYKKGKGRYKAAPEENLKAALASEEKKRKQAETIAAHVAEMVAGRLPEMFTPQIVEALLYSPDKNTLEFKALDKACAETNLNPVKLLDTCGAIPSAHAYHLNRFLREHFPEGTDFPEVEILHPQGDPAHSDAQAFSIDDAATTEIDDAFSIKRLDNGNWRIGVHIAAPGLGFAPGDRLDEIASQRLSTVYMPGQKITMLPEKLVERYTLAAGRRCPALSLYLEVTPEYAVVGQESALDHVEIAANLRHEALEPVFNGASVLSREGDYAWKDELLLLWDFTTKLKEGRGKGESSRNFPDYNFAVVDDRVSITERHRDTPIDRVVSELMIHTNATWGKELAEADYAGIYRNQEGGKVRMSVSPGAHQGLGVTHYMWSSSPLRRYVDLVNQRQLIARLEGKPAPYGNRDERLLIAMRDFDLAYEAYGNIQDQMERYWCLRWLQQEQVSETGAVVVKENLVKLDHLPLFIRVPLLPEVPPGSRVSLEVSKVDLLEVTCQCRYVGPLEQ</sequence>
<reference evidence="2 3" key="1">
    <citation type="journal article" date="2012" name="Appl. Environ. Microbiol.">
        <title>Draft genome sequence of a psychrotolerant sulfur-oxidizing bacterium, Sulfuricella denitrificans skB26, and proteomic insights into cold adaptation.</title>
        <authorList>
            <person name="Watanabe T."/>
            <person name="Kojima H."/>
            <person name="Fukui M."/>
        </authorList>
    </citation>
    <scope>NUCLEOTIDE SEQUENCE [LARGE SCALE GENOMIC DNA]</scope>
    <source>
        <strain evidence="3">skB26</strain>
    </source>
</reference>
<dbReference type="eggNOG" id="COG0557">
    <property type="taxonomic scope" value="Bacteria"/>
</dbReference>
<dbReference type="KEGG" id="sdr:SCD_n00214"/>
<keyword evidence="3" id="KW-1185">Reference proteome</keyword>
<evidence type="ECO:0000313" key="3">
    <source>
        <dbReference type="Proteomes" id="UP000015559"/>
    </source>
</evidence>
<dbReference type="PANTHER" id="PTHR23355">
    <property type="entry name" value="RIBONUCLEASE"/>
    <property type="match status" value="1"/>
</dbReference>
<dbReference type="EMBL" id="AP013066">
    <property type="protein sequence ID" value="BAN34063.1"/>
    <property type="molecule type" value="Genomic_DNA"/>
</dbReference>
<dbReference type="SUPFAM" id="SSF50249">
    <property type="entry name" value="Nucleic acid-binding proteins"/>
    <property type="match status" value="1"/>
</dbReference>
<dbReference type="GO" id="GO:0006402">
    <property type="term" value="P:mRNA catabolic process"/>
    <property type="evidence" value="ECO:0007669"/>
    <property type="project" value="TreeGrafter"/>
</dbReference>
<protein>
    <submittedName>
        <fullName evidence="2">Ribonuclease II</fullName>
    </submittedName>
</protein>
<organism evidence="2 3">
    <name type="scientific">Sulfuricella denitrificans (strain DSM 22764 / NBRC 105220 / skB26)</name>
    <dbReference type="NCBI Taxonomy" id="1163617"/>
    <lineage>
        <taxon>Bacteria</taxon>
        <taxon>Pseudomonadati</taxon>
        <taxon>Pseudomonadota</taxon>
        <taxon>Betaproteobacteria</taxon>
        <taxon>Nitrosomonadales</taxon>
        <taxon>Sulfuricellaceae</taxon>
        <taxon>Sulfuricella</taxon>
    </lineage>
</organism>
<evidence type="ECO:0000259" key="1">
    <source>
        <dbReference type="SMART" id="SM00955"/>
    </source>
</evidence>
<dbReference type="Proteomes" id="UP000015559">
    <property type="component" value="Chromosome"/>
</dbReference>
<evidence type="ECO:0000313" key="2">
    <source>
        <dbReference type="EMBL" id="BAN34063.1"/>
    </source>
</evidence>